<protein>
    <submittedName>
        <fullName evidence="2">Histone H2A</fullName>
    </submittedName>
</protein>
<gene>
    <name evidence="2" type="primary">HTA1_1</name>
    <name evidence="2" type="ORF">TCON_2627</name>
</gene>
<comment type="caution">
    <text evidence="2">The sequence shown here is derived from an EMBL/GenBank/DDBJ whole genome shotgun (WGS) entry which is preliminary data.</text>
</comment>
<sequence length="139" mass="15272">MAQGKADIHSKSSQTAGKGKRDIGTSTRKGYDASNAPAFIKMSQAHKLIRNATRMRVSSQATLALIVGAYYCMHEILDATKLRVDTEGKKKVLPKHINQAIFNDMELSHLGSEWLIKNGGVRRVSSLSSSKKTKQSQDL</sequence>
<proteinExistence type="predicted"/>
<dbReference type="SUPFAM" id="SSF47113">
    <property type="entry name" value="Histone-fold"/>
    <property type="match status" value="1"/>
</dbReference>
<name>A0ABQ7HVG8_9MICR</name>
<feature type="region of interest" description="Disordered" evidence="1">
    <location>
        <begin position="1"/>
        <end position="30"/>
    </location>
</feature>
<evidence type="ECO:0000313" key="2">
    <source>
        <dbReference type="EMBL" id="KAF7677989.1"/>
    </source>
</evidence>
<dbReference type="Gene3D" id="1.10.20.10">
    <property type="entry name" value="Histone, subunit A"/>
    <property type="match status" value="1"/>
</dbReference>
<dbReference type="Proteomes" id="UP001516464">
    <property type="component" value="Unassembled WGS sequence"/>
</dbReference>
<accession>A0ABQ7HVG8</accession>
<evidence type="ECO:0000313" key="3">
    <source>
        <dbReference type="Proteomes" id="UP001516464"/>
    </source>
</evidence>
<evidence type="ECO:0000256" key="1">
    <source>
        <dbReference type="SAM" id="MobiDB-lite"/>
    </source>
</evidence>
<dbReference type="EMBL" id="SBIQ01000413">
    <property type="protein sequence ID" value="KAF7677989.1"/>
    <property type="molecule type" value="Genomic_DNA"/>
</dbReference>
<feature type="compositionally biased region" description="Basic and acidic residues" evidence="1">
    <location>
        <begin position="1"/>
        <end position="10"/>
    </location>
</feature>
<reference evidence="2 3" key="1">
    <citation type="submission" date="2019-01" db="EMBL/GenBank/DDBJ databases">
        <title>Genomes sequencing and comparative genomics of infectious freshwater microsporidia, Cucumispora dikerogammari and Thelohania contejeani.</title>
        <authorList>
            <person name="Cormier A."/>
            <person name="Giraud I."/>
            <person name="Wattier R."/>
            <person name="Teixeira M."/>
            <person name="Grandjean F."/>
            <person name="Rigaud T."/>
            <person name="Cordaux R."/>
        </authorList>
    </citation>
    <scope>NUCLEOTIDE SEQUENCE [LARGE SCALE GENOMIC DNA]</scope>
    <source>
        <strain evidence="2">T1</strain>
        <tissue evidence="2">Spores</tissue>
    </source>
</reference>
<dbReference type="InterPro" id="IPR009072">
    <property type="entry name" value="Histone-fold"/>
</dbReference>
<keyword evidence="3" id="KW-1185">Reference proteome</keyword>
<organism evidence="2 3">
    <name type="scientific">Astathelohania contejeani</name>
    <dbReference type="NCBI Taxonomy" id="164912"/>
    <lineage>
        <taxon>Eukaryota</taxon>
        <taxon>Fungi</taxon>
        <taxon>Fungi incertae sedis</taxon>
        <taxon>Microsporidia</taxon>
        <taxon>Astathelohaniidae</taxon>
        <taxon>Astathelohania</taxon>
    </lineage>
</organism>